<dbReference type="EMBL" id="JARKIK010000083">
    <property type="protein sequence ID" value="KAK8725485.1"/>
    <property type="molecule type" value="Genomic_DNA"/>
</dbReference>
<proteinExistence type="predicted"/>
<organism evidence="1 2">
    <name type="scientific">Cherax quadricarinatus</name>
    <name type="common">Australian red claw crayfish</name>
    <dbReference type="NCBI Taxonomy" id="27406"/>
    <lineage>
        <taxon>Eukaryota</taxon>
        <taxon>Metazoa</taxon>
        <taxon>Ecdysozoa</taxon>
        <taxon>Arthropoda</taxon>
        <taxon>Crustacea</taxon>
        <taxon>Multicrustacea</taxon>
        <taxon>Malacostraca</taxon>
        <taxon>Eumalacostraca</taxon>
        <taxon>Eucarida</taxon>
        <taxon>Decapoda</taxon>
        <taxon>Pleocyemata</taxon>
        <taxon>Astacidea</taxon>
        <taxon>Parastacoidea</taxon>
        <taxon>Parastacidae</taxon>
        <taxon>Cherax</taxon>
    </lineage>
</organism>
<evidence type="ECO:0000313" key="1">
    <source>
        <dbReference type="EMBL" id="KAK8725485.1"/>
    </source>
</evidence>
<comment type="caution">
    <text evidence="1">The sequence shown here is derived from an EMBL/GenBank/DDBJ whole genome shotgun (WGS) entry which is preliminary data.</text>
</comment>
<reference evidence="1 2" key="1">
    <citation type="journal article" date="2024" name="BMC Genomics">
        <title>Genome assembly of redclaw crayfish (Cherax quadricarinatus) provides insights into its immune adaptation and hypoxia tolerance.</title>
        <authorList>
            <person name="Liu Z."/>
            <person name="Zheng J."/>
            <person name="Li H."/>
            <person name="Fang K."/>
            <person name="Wang S."/>
            <person name="He J."/>
            <person name="Zhou D."/>
            <person name="Weng S."/>
            <person name="Chi M."/>
            <person name="Gu Z."/>
            <person name="He J."/>
            <person name="Li F."/>
            <person name="Wang M."/>
        </authorList>
    </citation>
    <scope>NUCLEOTIDE SEQUENCE [LARGE SCALE GENOMIC DNA]</scope>
    <source>
        <strain evidence="1">ZL_2023a</strain>
    </source>
</reference>
<gene>
    <name evidence="1" type="ORF">OTU49_010883</name>
</gene>
<dbReference type="Proteomes" id="UP001445076">
    <property type="component" value="Unassembled WGS sequence"/>
</dbReference>
<evidence type="ECO:0000313" key="2">
    <source>
        <dbReference type="Proteomes" id="UP001445076"/>
    </source>
</evidence>
<sequence length="106" mass="12308">MYYLLINTSTFSCKYIKNLMYSITKVTQLLQASYIEHLLCIIFKRAIQAVILITAQQYELSYTYTTAHIVLGPPTLQVTLVQKKTNKKKATSLFVSLYHYLLLLHQ</sequence>
<dbReference type="AlphaFoldDB" id="A0AAW0WDZ3"/>
<accession>A0AAW0WDZ3</accession>
<name>A0AAW0WDZ3_CHEQU</name>
<keyword evidence="2" id="KW-1185">Reference proteome</keyword>
<protein>
    <submittedName>
        <fullName evidence="1">Uncharacterized protein</fullName>
    </submittedName>
</protein>